<dbReference type="AlphaFoldDB" id="A0A6C0CLZ8"/>
<feature type="compositionally biased region" description="Basic residues" evidence="1">
    <location>
        <begin position="23"/>
        <end position="56"/>
    </location>
</feature>
<name>A0A6C0CLZ8_9ZZZZ</name>
<proteinExistence type="predicted"/>
<sequence length="105" mass="11548">MSCGCSSTVEAASPSRGYLLLGGKRKRKTNSKRKHVKKSHTKKSKQVKNRKRKSKKVKFIKGGATILGDTVTRDIPFVAKLSGISTINSNLESQPIDKVGMNYII</sequence>
<protein>
    <recommendedName>
        <fullName evidence="3">Capsid protein</fullName>
    </recommendedName>
</protein>
<reference evidence="2" key="1">
    <citation type="journal article" date="2020" name="Nature">
        <title>Giant virus diversity and host interactions through global metagenomics.</title>
        <authorList>
            <person name="Schulz F."/>
            <person name="Roux S."/>
            <person name="Paez-Espino D."/>
            <person name="Jungbluth S."/>
            <person name="Walsh D.A."/>
            <person name="Denef V.J."/>
            <person name="McMahon K.D."/>
            <person name="Konstantinidis K.T."/>
            <person name="Eloe-Fadrosh E.A."/>
            <person name="Kyrpides N.C."/>
            <person name="Woyke T."/>
        </authorList>
    </citation>
    <scope>NUCLEOTIDE SEQUENCE</scope>
    <source>
        <strain evidence="2">GVMAG-M-3300021375-17</strain>
    </source>
</reference>
<evidence type="ECO:0008006" key="3">
    <source>
        <dbReference type="Google" id="ProtNLM"/>
    </source>
</evidence>
<evidence type="ECO:0000313" key="2">
    <source>
        <dbReference type="EMBL" id="QHT05247.1"/>
    </source>
</evidence>
<evidence type="ECO:0000256" key="1">
    <source>
        <dbReference type="SAM" id="MobiDB-lite"/>
    </source>
</evidence>
<dbReference type="EMBL" id="MN739451">
    <property type="protein sequence ID" value="QHT05247.1"/>
    <property type="molecule type" value="Genomic_DNA"/>
</dbReference>
<feature type="region of interest" description="Disordered" evidence="1">
    <location>
        <begin position="19"/>
        <end position="56"/>
    </location>
</feature>
<accession>A0A6C0CLZ8</accession>
<organism evidence="2">
    <name type="scientific">viral metagenome</name>
    <dbReference type="NCBI Taxonomy" id="1070528"/>
    <lineage>
        <taxon>unclassified sequences</taxon>
        <taxon>metagenomes</taxon>
        <taxon>organismal metagenomes</taxon>
    </lineage>
</organism>